<feature type="transmembrane region" description="Helical" evidence="9">
    <location>
        <begin position="274"/>
        <end position="299"/>
    </location>
</feature>
<evidence type="ECO:0000256" key="5">
    <source>
        <dbReference type="ARBA" id="ARBA00022723"/>
    </source>
</evidence>
<evidence type="ECO:0000256" key="8">
    <source>
        <dbReference type="ARBA" id="ARBA00023136"/>
    </source>
</evidence>
<feature type="transmembrane region" description="Helical" evidence="9">
    <location>
        <begin position="51"/>
        <end position="70"/>
    </location>
</feature>
<feature type="transmembrane region" description="Helical" evidence="9">
    <location>
        <begin position="168"/>
        <end position="192"/>
    </location>
</feature>
<protein>
    <recommendedName>
        <fullName evidence="13">Major facilitator superfamily (MFS) profile domain-containing protein</fullName>
    </recommendedName>
</protein>
<dbReference type="EMBL" id="UINC01002177">
    <property type="protein sequence ID" value="SUZ93785.1"/>
    <property type="molecule type" value="Genomic_DNA"/>
</dbReference>
<evidence type="ECO:0008006" key="13">
    <source>
        <dbReference type="Google" id="ProtNLM"/>
    </source>
</evidence>
<dbReference type="SUPFAM" id="SSF46626">
    <property type="entry name" value="Cytochrome c"/>
    <property type="match status" value="1"/>
</dbReference>
<dbReference type="InterPro" id="IPR036909">
    <property type="entry name" value="Cyt_c-like_dom_sf"/>
</dbReference>
<feature type="domain" description="Cytochrome c" evidence="11">
    <location>
        <begin position="570"/>
        <end position="658"/>
    </location>
</feature>
<sequence length="664" mass="71969">MKDPMMELSKGRIFLIMSSLVLSSVMASLDSSFTPIAIPDMIDKLDSSTSEIVWVALGYLIAASGPMLLAAKMADGIGHARFFQFGTLIYGLAMIACSWAPDANTLIAIRFIQGFGMALFLPTTFAIATAMYGAKRRGRALGILQAANAVGFVMGPVFAGWLLDAYDWTAIFWSRIPFAILAIALAFLALGFKHPFQFTKRQKTYDYLGALYLTVALFGILFGCNKLPVEDNHLDPLVWIIFVFGFVFFALFLKQERKHDDPLIDLDLFTKSNNFTRASIAFTSVFASFPVYLFILPIVMISGLEMKAWDAGLALGLAAVATLLISPIAGNASDRFGPEKLCMMGALLTGIGYTLLLLLDAESTVMMILPAMLLIGAGTGLFFSPNNNLMLASAPPQRAGMVSGLFGVLRQSGYALGFAITASLFTAIQNWFDLQWAYSSISKMEEAPALSITDIYHQGSQWSPEILVFILHIGVLLCASILIITFINSLPKINLSLNRHLLVVIGSVSIAVVSMGVYSMKAPGYIVDNGPVTSASEKPHSVAAFGMVSRSVDVVIETKTGSIDNRLVENRSQSGRENYLKRCVFCHGNNLEGVTSLGVSLRNSGFVTESSLEELVEMLTVGRMPNSDRSISGGVMPGFSWLPESELNAIANYIKSTGSVNEDK</sequence>
<feature type="transmembrane region" description="Helical" evidence="9">
    <location>
        <begin position="82"/>
        <end position="101"/>
    </location>
</feature>
<keyword evidence="5" id="KW-0479">Metal-binding</keyword>
<keyword evidence="6 9" id="KW-1133">Transmembrane helix</keyword>
<dbReference type="Gene3D" id="1.20.1250.20">
    <property type="entry name" value="MFS general substrate transporter like domains"/>
    <property type="match status" value="1"/>
</dbReference>
<keyword evidence="4 9" id="KW-0812">Transmembrane</keyword>
<feature type="transmembrane region" description="Helical" evidence="9">
    <location>
        <begin position="500"/>
        <end position="520"/>
    </location>
</feature>
<evidence type="ECO:0000256" key="2">
    <source>
        <dbReference type="ARBA" id="ARBA00022448"/>
    </source>
</evidence>
<dbReference type="Gene3D" id="1.10.760.10">
    <property type="entry name" value="Cytochrome c-like domain"/>
    <property type="match status" value="1"/>
</dbReference>
<feature type="transmembrane region" description="Helical" evidence="9">
    <location>
        <begin position="236"/>
        <end position="253"/>
    </location>
</feature>
<dbReference type="InterPro" id="IPR020846">
    <property type="entry name" value="MFS_dom"/>
</dbReference>
<dbReference type="Pfam" id="PF00034">
    <property type="entry name" value="Cytochrom_C"/>
    <property type="match status" value="1"/>
</dbReference>
<evidence type="ECO:0000256" key="7">
    <source>
        <dbReference type="ARBA" id="ARBA00023004"/>
    </source>
</evidence>
<organism evidence="12">
    <name type="scientific">marine metagenome</name>
    <dbReference type="NCBI Taxonomy" id="408172"/>
    <lineage>
        <taxon>unclassified sequences</taxon>
        <taxon>metagenomes</taxon>
        <taxon>ecological metagenomes</taxon>
    </lineage>
</organism>
<feature type="transmembrane region" description="Helical" evidence="9">
    <location>
        <begin position="365"/>
        <end position="383"/>
    </location>
</feature>
<dbReference type="GO" id="GO:0046872">
    <property type="term" value="F:metal ion binding"/>
    <property type="evidence" value="ECO:0007669"/>
    <property type="project" value="UniProtKB-KW"/>
</dbReference>
<dbReference type="PROSITE" id="PS50850">
    <property type="entry name" value="MFS"/>
    <property type="match status" value="1"/>
</dbReference>
<evidence type="ECO:0000313" key="12">
    <source>
        <dbReference type="EMBL" id="SUZ93785.1"/>
    </source>
</evidence>
<keyword evidence="8 9" id="KW-0472">Membrane</keyword>
<dbReference type="PROSITE" id="PS51007">
    <property type="entry name" value="CYTC"/>
    <property type="match status" value="1"/>
</dbReference>
<keyword evidence="2" id="KW-0813">Transport</keyword>
<proteinExistence type="predicted"/>
<evidence type="ECO:0000256" key="3">
    <source>
        <dbReference type="ARBA" id="ARBA00022617"/>
    </source>
</evidence>
<dbReference type="InterPro" id="IPR011701">
    <property type="entry name" value="MFS"/>
</dbReference>
<dbReference type="InterPro" id="IPR009056">
    <property type="entry name" value="Cyt_c-like_dom"/>
</dbReference>
<dbReference type="GO" id="GO:0020037">
    <property type="term" value="F:heme binding"/>
    <property type="evidence" value="ECO:0007669"/>
    <property type="project" value="InterPro"/>
</dbReference>
<comment type="subcellular location">
    <subcellularLocation>
        <location evidence="1">Membrane</location>
        <topology evidence="1">Multi-pass membrane protein</topology>
    </subcellularLocation>
</comment>
<dbReference type="GO" id="GO:0009055">
    <property type="term" value="F:electron transfer activity"/>
    <property type="evidence" value="ECO:0007669"/>
    <property type="project" value="InterPro"/>
</dbReference>
<feature type="transmembrane region" description="Helical" evidence="9">
    <location>
        <begin position="341"/>
        <end position="359"/>
    </location>
</feature>
<feature type="transmembrane region" description="Helical" evidence="9">
    <location>
        <begin position="466"/>
        <end position="488"/>
    </location>
</feature>
<dbReference type="SUPFAM" id="SSF103473">
    <property type="entry name" value="MFS general substrate transporter"/>
    <property type="match status" value="1"/>
</dbReference>
<dbReference type="GO" id="GO:0016020">
    <property type="term" value="C:membrane"/>
    <property type="evidence" value="ECO:0007669"/>
    <property type="project" value="UniProtKB-SubCell"/>
</dbReference>
<evidence type="ECO:0000256" key="6">
    <source>
        <dbReference type="ARBA" id="ARBA00022989"/>
    </source>
</evidence>
<dbReference type="AlphaFoldDB" id="A0A381RPI0"/>
<name>A0A381RPI0_9ZZZZ</name>
<gene>
    <name evidence="12" type="ORF">METZ01_LOCUS46639</name>
</gene>
<dbReference type="Gene3D" id="1.20.1720.10">
    <property type="entry name" value="Multidrug resistance protein D"/>
    <property type="match status" value="1"/>
</dbReference>
<feature type="transmembrane region" description="Helical" evidence="9">
    <location>
        <begin position="204"/>
        <end position="224"/>
    </location>
</feature>
<evidence type="ECO:0000259" key="10">
    <source>
        <dbReference type="PROSITE" id="PS50850"/>
    </source>
</evidence>
<dbReference type="InterPro" id="IPR036259">
    <property type="entry name" value="MFS_trans_sf"/>
</dbReference>
<keyword evidence="7" id="KW-0408">Iron</keyword>
<evidence type="ECO:0000259" key="11">
    <source>
        <dbReference type="PROSITE" id="PS51007"/>
    </source>
</evidence>
<feature type="transmembrane region" description="Helical" evidence="9">
    <location>
        <begin position="413"/>
        <end position="432"/>
    </location>
</feature>
<reference evidence="12" key="1">
    <citation type="submission" date="2018-05" db="EMBL/GenBank/DDBJ databases">
        <authorList>
            <person name="Lanie J.A."/>
            <person name="Ng W.-L."/>
            <person name="Kazmierczak K.M."/>
            <person name="Andrzejewski T.M."/>
            <person name="Davidsen T.M."/>
            <person name="Wayne K.J."/>
            <person name="Tettelin H."/>
            <person name="Glass J.I."/>
            <person name="Rusch D."/>
            <person name="Podicherti R."/>
            <person name="Tsui H.-C.T."/>
            <person name="Winkler M.E."/>
        </authorList>
    </citation>
    <scope>NUCLEOTIDE SEQUENCE</scope>
</reference>
<evidence type="ECO:0000256" key="1">
    <source>
        <dbReference type="ARBA" id="ARBA00004141"/>
    </source>
</evidence>
<accession>A0A381RPI0</accession>
<feature type="transmembrane region" description="Helical" evidence="9">
    <location>
        <begin position="140"/>
        <end position="162"/>
    </location>
</feature>
<keyword evidence="3" id="KW-0349">Heme</keyword>
<dbReference type="GO" id="GO:0022857">
    <property type="term" value="F:transmembrane transporter activity"/>
    <property type="evidence" value="ECO:0007669"/>
    <property type="project" value="InterPro"/>
</dbReference>
<evidence type="ECO:0000256" key="4">
    <source>
        <dbReference type="ARBA" id="ARBA00022692"/>
    </source>
</evidence>
<feature type="domain" description="Major facilitator superfamily (MFS) profile" evidence="10">
    <location>
        <begin position="16"/>
        <end position="491"/>
    </location>
</feature>
<feature type="transmembrane region" description="Helical" evidence="9">
    <location>
        <begin position="107"/>
        <end position="128"/>
    </location>
</feature>
<dbReference type="Pfam" id="PF07690">
    <property type="entry name" value="MFS_1"/>
    <property type="match status" value="1"/>
</dbReference>
<dbReference type="CDD" id="cd17321">
    <property type="entry name" value="MFS_MMR_MDR_like"/>
    <property type="match status" value="1"/>
</dbReference>
<evidence type="ECO:0000256" key="9">
    <source>
        <dbReference type="SAM" id="Phobius"/>
    </source>
</evidence>
<feature type="transmembrane region" description="Helical" evidence="9">
    <location>
        <begin position="311"/>
        <end position="329"/>
    </location>
</feature>
<dbReference type="PANTHER" id="PTHR42718">
    <property type="entry name" value="MAJOR FACILITATOR SUPERFAMILY MULTIDRUG TRANSPORTER MFSC"/>
    <property type="match status" value="1"/>
</dbReference>
<dbReference type="PANTHER" id="PTHR42718:SF9">
    <property type="entry name" value="MAJOR FACILITATOR SUPERFAMILY MULTIDRUG TRANSPORTER MFSC"/>
    <property type="match status" value="1"/>
</dbReference>